<evidence type="ECO:0000256" key="5">
    <source>
        <dbReference type="ARBA" id="ARBA00022490"/>
    </source>
</evidence>
<evidence type="ECO:0000259" key="13">
    <source>
        <dbReference type="Pfam" id="PF04452"/>
    </source>
</evidence>
<dbReference type="SUPFAM" id="SSF75217">
    <property type="entry name" value="alpha/beta knot"/>
    <property type="match status" value="1"/>
</dbReference>
<dbReference type="PIRSF" id="PIRSF015601">
    <property type="entry name" value="MTase_slr0722"/>
    <property type="match status" value="1"/>
</dbReference>
<dbReference type="SUPFAM" id="SSF88697">
    <property type="entry name" value="PUA domain-like"/>
    <property type="match status" value="1"/>
</dbReference>
<proteinExistence type="inferred from homology"/>
<dbReference type="GO" id="GO:0008168">
    <property type="term" value="F:methyltransferase activity"/>
    <property type="evidence" value="ECO:0007669"/>
    <property type="project" value="UniProtKB-KW"/>
</dbReference>
<keyword evidence="15" id="KW-1185">Reference proteome</keyword>
<protein>
    <recommendedName>
        <fullName evidence="4 12">Ribosomal RNA small subunit methyltransferase E</fullName>
        <ecNumber evidence="3 12">2.1.1.193</ecNumber>
    </recommendedName>
</protein>
<reference evidence="14" key="1">
    <citation type="journal article" date="2022" name="Int. J. Syst. Evol. Microbiol.">
        <title>A novel species of lactic acid bacteria, Ligilactobacillus pabuli sp. nov., isolated from alfalfa silage.</title>
        <authorList>
            <person name="Tohno M."/>
            <person name="Tanizawa Y."/>
            <person name="Sawada H."/>
            <person name="Sakamoto M."/>
            <person name="Ohkuma M."/>
            <person name="Kobayashi H."/>
        </authorList>
    </citation>
    <scope>NUCLEOTIDE SEQUENCE</scope>
    <source>
        <strain evidence="14">AF129</strain>
    </source>
</reference>
<organism evidence="14 15">
    <name type="scientific">Ligilactobacillus pabuli</name>
    <dbReference type="NCBI Taxonomy" id="2886039"/>
    <lineage>
        <taxon>Bacteria</taxon>
        <taxon>Bacillati</taxon>
        <taxon>Bacillota</taxon>
        <taxon>Bacilli</taxon>
        <taxon>Lactobacillales</taxon>
        <taxon>Lactobacillaceae</taxon>
        <taxon>Ligilactobacillus</taxon>
    </lineage>
</organism>
<evidence type="ECO:0000256" key="4">
    <source>
        <dbReference type="ARBA" id="ARBA00013673"/>
    </source>
</evidence>
<dbReference type="EC" id="2.1.1.193" evidence="3 12"/>
<dbReference type="InterPro" id="IPR029026">
    <property type="entry name" value="tRNA_m1G_MTases_N"/>
</dbReference>
<sequence>MQRYFIHTDITTNEFTLPTEVFHHAIKVMRNQVGAQLELVGPDQLVKVVELTAIEPEQAQAKLVETLTAKPELPVQVQIICGISKGDKTEKIVQKGTELGAAQFIFYNGARSVAQWNTKKAVKKVDRLQKIAQGAAEQSHRVVVPEVLYCQSLDEVLTAIETADYRTVAYEESAKQGETSQLAQIVQKIKAQLQAKPQAPCRLAAFFGPEGGFTPAEVQTLQAQQVVASGLGPRIMRAETAPLYLLAALSFGLELA</sequence>
<comment type="subcellular location">
    <subcellularLocation>
        <location evidence="1 12">Cytoplasm</location>
    </subcellularLocation>
</comment>
<evidence type="ECO:0000256" key="9">
    <source>
        <dbReference type="ARBA" id="ARBA00022691"/>
    </source>
</evidence>
<dbReference type="Pfam" id="PF04452">
    <property type="entry name" value="Methyltrans_RNA"/>
    <property type="match status" value="1"/>
</dbReference>
<dbReference type="InterPro" id="IPR046886">
    <property type="entry name" value="RsmE_MTase_dom"/>
</dbReference>
<gene>
    <name evidence="14" type="ORF">LPAF129_01730</name>
</gene>
<evidence type="ECO:0000256" key="1">
    <source>
        <dbReference type="ARBA" id="ARBA00004496"/>
    </source>
</evidence>
<comment type="catalytic activity">
    <reaction evidence="11 12">
        <text>uridine(1498) in 16S rRNA + S-adenosyl-L-methionine = N(3)-methyluridine(1498) in 16S rRNA + S-adenosyl-L-homocysteine + H(+)</text>
        <dbReference type="Rhea" id="RHEA:42920"/>
        <dbReference type="Rhea" id="RHEA-COMP:10283"/>
        <dbReference type="Rhea" id="RHEA-COMP:10284"/>
        <dbReference type="ChEBI" id="CHEBI:15378"/>
        <dbReference type="ChEBI" id="CHEBI:57856"/>
        <dbReference type="ChEBI" id="CHEBI:59789"/>
        <dbReference type="ChEBI" id="CHEBI:65315"/>
        <dbReference type="ChEBI" id="CHEBI:74502"/>
        <dbReference type="EC" id="2.1.1.193"/>
    </reaction>
</comment>
<evidence type="ECO:0000256" key="11">
    <source>
        <dbReference type="ARBA" id="ARBA00047944"/>
    </source>
</evidence>
<keyword evidence="8 12" id="KW-0808">Transferase</keyword>
<dbReference type="InterPro" id="IPR006700">
    <property type="entry name" value="RsmE"/>
</dbReference>
<accession>A0ABQ5JF54</accession>
<evidence type="ECO:0000256" key="8">
    <source>
        <dbReference type="ARBA" id="ARBA00022679"/>
    </source>
</evidence>
<dbReference type="GO" id="GO:0032259">
    <property type="term" value="P:methylation"/>
    <property type="evidence" value="ECO:0007669"/>
    <property type="project" value="UniProtKB-KW"/>
</dbReference>
<name>A0ABQ5JF54_9LACO</name>
<dbReference type="RefSeq" id="WP_244054080.1">
    <property type="nucleotide sequence ID" value="NZ_BQXH01000001.1"/>
</dbReference>
<dbReference type="InterPro" id="IPR029028">
    <property type="entry name" value="Alpha/beta_knot_MTases"/>
</dbReference>
<keyword evidence="5 12" id="KW-0963">Cytoplasm</keyword>
<evidence type="ECO:0000256" key="10">
    <source>
        <dbReference type="ARBA" id="ARBA00025699"/>
    </source>
</evidence>
<dbReference type="NCBIfam" id="NF008691">
    <property type="entry name" value="PRK11713.1-4"/>
    <property type="match status" value="1"/>
</dbReference>
<dbReference type="EMBL" id="BQXH01000001">
    <property type="protein sequence ID" value="GKS80488.1"/>
    <property type="molecule type" value="Genomic_DNA"/>
</dbReference>
<comment type="similarity">
    <text evidence="2 12">Belongs to the RNA methyltransferase RsmE family.</text>
</comment>
<keyword evidence="6 12" id="KW-0698">rRNA processing</keyword>
<evidence type="ECO:0000313" key="15">
    <source>
        <dbReference type="Proteomes" id="UP001055149"/>
    </source>
</evidence>
<evidence type="ECO:0000256" key="12">
    <source>
        <dbReference type="PIRNR" id="PIRNR015601"/>
    </source>
</evidence>
<evidence type="ECO:0000256" key="6">
    <source>
        <dbReference type="ARBA" id="ARBA00022552"/>
    </source>
</evidence>
<comment type="caution">
    <text evidence="14">The sequence shown here is derived from an EMBL/GenBank/DDBJ whole genome shotgun (WGS) entry which is preliminary data.</text>
</comment>
<dbReference type="CDD" id="cd18084">
    <property type="entry name" value="RsmE-like"/>
    <property type="match status" value="1"/>
</dbReference>
<comment type="function">
    <text evidence="10 12">Specifically methylates the N3 position of the uracil ring of uridine 1498 (m3U1498) in 16S rRNA. Acts on the fully assembled 30S ribosomal subunit.</text>
</comment>
<keyword evidence="7 12" id="KW-0489">Methyltransferase</keyword>
<evidence type="ECO:0000256" key="2">
    <source>
        <dbReference type="ARBA" id="ARBA00005528"/>
    </source>
</evidence>
<keyword evidence="9 12" id="KW-0949">S-adenosyl-L-methionine</keyword>
<feature type="domain" description="Ribosomal RNA small subunit methyltransferase E methyltransferase" evidence="13">
    <location>
        <begin position="72"/>
        <end position="249"/>
    </location>
</feature>
<evidence type="ECO:0000256" key="7">
    <source>
        <dbReference type="ARBA" id="ARBA00022603"/>
    </source>
</evidence>
<dbReference type="Proteomes" id="UP001055149">
    <property type="component" value="Unassembled WGS sequence"/>
</dbReference>
<dbReference type="Gene3D" id="3.40.1280.10">
    <property type="match status" value="1"/>
</dbReference>
<dbReference type="InterPro" id="IPR015947">
    <property type="entry name" value="PUA-like_sf"/>
</dbReference>
<dbReference type="PANTHER" id="PTHR30027">
    <property type="entry name" value="RIBOSOMAL RNA SMALL SUBUNIT METHYLTRANSFERASE E"/>
    <property type="match status" value="1"/>
</dbReference>
<dbReference type="PANTHER" id="PTHR30027:SF3">
    <property type="entry name" value="16S RRNA (URACIL(1498)-N(3))-METHYLTRANSFERASE"/>
    <property type="match status" value="1"/>
</dbReference>
<dbReference type="NCBIfam" id="TIGR00046">
    <property type="entry name" value="RsmE family RNA methyltransferase"/>
    <property type="match status" value="1"/>
</dbReference>
<evidence type="ECO:0000256" key="3">
    <source>
        <dbReference type="ARBA" id="ARBA00012328"/>
    </source>
</evidence>
<evidence type="ECO:0000313" key="14">
    <source>
        <dbReference type="EMBL" id="GKS80488.1"/>
    </source>
</evidence>